<evidence type="ECO:0000313" key="1">
    <source>
        <dbReference type="EMBL" id="KAK6760304.1"/>
    </source>
</evidence>
<dbReference type="InterPro" id="IPR008271">
    <property type="entry name" value="Ser/Thr_kinase_AS"/>
</dbReference>
<dbReference type="Pfam" id="PF00069">
    <property type="entry name" value="Pkinase"/>
    <property type="match status" value="1"/>
</dbReference>
<dbReference type="SUPFAM" id="SSF56112">
    <property type="entry name" value="Protein kinase-like (PK-like)"/>
    <property type="match status" value="1"/>
</dbReference>
<dbReference type="CTD" id="25348099"/>
<dbReference type="Gene3D" id="3.30.200.20">
    <property type="entry name" value="Phosphorylase Kinase, domain 1"/>
    <property type="match status" value="1"/>
</dbReference>
<dbReference type="InterPro" id="IPR000719">
    <property type="entry name" value="Prot_kinase_dom"/>
</dbReference>
<dbReference type="KEGG" id="nai:NECAME_08069"/>
<comment type="caution">
    <text evidence="1">The sequence shown here is derived from an EMBL/GenBank/DDBJ whole genome shotgun (WGS) entry which is preliminary data.</text>
</comment>
<dbReference type="EMBL" id="JAVFWL010000006">
    <property type="protein sequence ID" value="KAK6760304.1"/>
    <property type="molecule type" value="Genomic_DNA"/>
</dbReference>
<dbReference type="Gene3D" id="1.10.510.10">
    <property type="entry name" value="Transferase(Phosphotransferase) domain 1"/>
    <property type="match status" value="1"/>
</dbReference>
<keyword evidence="2" id="KW-1185">Reference proteome</keyword>
<sequence>MVHVARSPVVDEVIRFFPKMLDDGRLPHRPQLELSFAPPEYENVLLTTLSTGTLKFPGEENAYTFTASNLRDCGKIGSGNFGSVYKMIHNESGKEMAVKRIRCNNINNREQEKIIREHDTIMRSEQCPNIVKFFGAILHEGDCWICMELMDISLDILYKRVYNLHHTRFGENVIGHIAVSVIDALDYLKCHLEIIHRDVKPSNILVNRCGMVKLCDFGISGQLIDSLAKTHDAGCQPYLAPERLSHYGKKYDIRSDIWSLGITLYEIATGEFPYPPWNSVFDQLSAVVQGDPPMLDMNGQFSRSFVTFVSKCLTKDCKERPKYQALKKEEFYQMHAVPGPLIDTARDFLKYYTLDYLESFENSVM</sequence>
<organism evidence="1 2">
    <name type="scientific">Necator americanus</name>
    <name type="common">Human hookworm</name>
    <dbReference type="NCBI Taxonomy" id="51031"/>
    <lineage>
        <taxon>Eukaryota</taxon>
        <taxon>Metazoa</taxon>
        <taxon>Ecdysozoa</taxon>
        <taxon>Nematoda</taxon>
        <taxon>Chromadorea</taxon>
        <taxon>Rhabditida</taxon>
        <taxon>Rhabditina</taxon>
        <taxon>Rhabditomorpha</taxon>
        <taxon>Strongyloidea</taxon>
        <taxon>Ancylostomatidae</taxon>
        <taxon>Bunostominae</taxon>
        <taxon>Necator</taxon>
    </lineage>
</organism>
<dbReference type="Proteomes" id="UP001303046">
    <property type="component" value="Unassembled WGS sequence"/>
</dbReference>
<dbReference type="GO" id="GO:0004674">
    <property type="term" value="F:protein serine/threonine kinase activity"/>
    <property type="evidence" value="ECO:0007669"/>
    <property type="project" value="UniProtKB-KW"/>
</dbReference>
<name>A0ABR1EC96_NECAM</name>
<dbReference type="PROSITE" id="PS50011">
    <property type="entry name" value="PROTEIN_KINASE_DOM"/>
    <property type="match status" value="1"/>
</dbReference>
<dbReference type="InterPro" id="IPR017441">
    <property type="entry name" value="Protein_kinase_ATP_BS"/>
</dbReference>
<dbReference type="PROSITE" id="PS00107">
    <property type="entry name" value="PROTEIN_KINASE_ATP"/>
    <property type="match status" value="1"/>
</dbReference>
<accession>A0ABR1EC96</accession>
<evidence type="ECO:0000313" key="2">
    <source>
        <dbReference type="Proteomes" id="UP001303046"/>
    </source>
</evidence>
<protein>
    <submittedName>
        <fullName evidence="1">Uncharacterized protein</fullName>
    </submittedName>
</protein>
<dbReference type="PANTHER" id="PTHR48013:SF15">
    <property type="entry name" value="DUAL SPECIFICITY MITOGEN-ACTIVATED PROTEIN KINASE KINASE 4"/>
    <property type="match status" value="1"/>
</dbReference>
<dbReference type="GO" id="GO:0005524">
    <property type="term" value="F:ATP binding"/>
    <property type="evidence" value="ECO:0007669"/>
    <property type="project" value="UniProtKB-UniRule"/>
</dbReference>
<dbReference type="GO" id="GO:0006950">
    <property type="term" value="P:response to stress"/>
    <property type="evidence" value="ECO:0007669"/>
    <property type="project" value="UniProtKB-ARBA"/>
</dbReference>
<gene>
    <name evidence="1" type="primary">Necator_chrX.g21848</name>
    <name evidence="1" type="ORF">RB195_021687</name>
</gene>
<dbReference type="SMART" id="SM00220">
    <property type="entry name" value="S_TKc"/>
    <property type="match status" value="1"/>
</dbReference>
<dbReference type="PANTHER" id="PTHR48013">
    <property type="entry name" value="DUAL SPECIFICITY MITOGEN-ACTIVATED PROTEIN KINASE KINASE 5-RELATED"/>
    <property type="match status" value="1"/>
</dbReference>
<dbReference type="InterPro" id="IPR011009">
    <property type="entry name" value="Kinase-like_dom_sf"/>
</dbReference>
<proteinExistence type="predicted"/>
<reference evidence="1 2" key="1">
    <citation type="submission" date="2023-08" db="EMBL/GenBank/DDBJ databases">
        <title>A Necator americanus chromosomal reference genome.</title>
        <authorList>
            <person name="Ilik V."/>
            <person name="Petrzelkova K.J."/>
            <person name="Pardy F."/>
            <person name="Fuh T."/>
            <person name="Niatou-Singa F.S."/>
            <person name="Gouil Q."/>
            <person name="Baker L."/>
            <person name="Ritchie M.E."/>
            <person name="Jex A.R."/>
            <person name="Gazzola D."/>
            <person name="Li H."/>
            <person name="Toshio Fujiwara R."/>
            <person name="Zhan B."/>
            <person name="Aroian R.V."/>
            <person name="Pafco B."/>
            <person name="Schwarz E.M."/>
        </authorList>
    </citation>
    <scope>NUCLEOTIDE SEQUENCE [LARGE SCALE GENOMIC DNA]</scope>
    <source>
        <strain evidence="1 2">Aroian</strain>
        <tissue evidence="1">Whole animal</tissue>
    </source>
</reference>
<dbReference type="PROSITE" id="PS00108">
    <property type="entry name" value="PROTEIN_KINASE_ST"/>
    <property type="match status" value="1"/>
</dbReference>
<dbReference type="GO" id="GO:0005737">
    <property type="term" value="C:cytoplasm"/>
    <property type="evidence" value="ECO:0007669"/>
    <property type="project" value="UniProtKB-SubCell"/>
</dbReference>
<dbReference type="GO" id="GO:0008545">
    <property type="term" value="F:JUN kinase kinase activity"/>
    <property type="evidence" value="ECO:0007669"/>
    <property type="project" value="TreeGrafter"/>
</dbReference>